<feature type="domain" description="PLD phosphodiesterase" evidence="1">
    <location>
        <begin position="292"/>
        <end position="319"/>
    </location>
</feature>
<dbReference type="Gene3D" id="3.30.870.10">
    <property type="entry name" value="Endonuclease Chain A"/>
    <property type="match status" value="2"/>
</dbReference>
<organism evidence="2 3">
    <name type="scientific">Parapedobacter composti</name>
    <dbReference type="NCBI Taxonomy" id="623281"/>
    <lineage>
        <taxon>Bacteria</taxon>
        <taxon>Pseudomonadati</taxon>
        <taxon>Bacteroidota</taxon>
        <taxon>Sphingobacteriia</taxon>
        <taxon>Sphingobacteriales</taxon>
        <taxon>Sphingobacteriaceae</taxon>
        <taxon>Parapedobacter</taxon>
    </lineage>
</organism>
<evidence type="ECO:0000259" key="1">
    <source>
        <dbReference type="PROSITE" id="PS50035"/>
    </source>
</evidence>
<dbReference type="GO" id="GO:0016020">
    <property type="term" value="C:membrane"/>
    <property type="evidence" value="ECO:0007669"/>
    <property type="project" value="TreeGrafter"/>
</dbReference>
<dbReference type="OrthoDB" id="9762009at2"/>
<dbReference type="RefSeq" id="WP_090970693.1">
    <property type="nucleotide sequence ID" value="NZ_FOLL01000001.1"/>
</dbReference>
<proteinExistence type="predicted"/>
<dbReference type="SMART" id="SM00155">
    <property type="entry name" value="PLDc"/>
    <property type="match status" value="2"/>
</dbReference>
<gene>
    <name evidence="2" type="ORF">SAMN05421747_101509</name>
</gene>
<dbReference type="Pfam" id="PF13091">
    <property type="entry name" value="PLDc_2"/>
    <property type="match status" value="2"/>
</dbReference>
<dbReference type="PIRSF" id="PIRSF000850">
    <property type="entry name" value="Phospholipase_D_PSS"/>
    <property type="match status" value="1"/>
</dbReference>
<evidence type="ECO:0000313" key="3">
    <source>
        <dbReference type="Proteomes" id="UP000199577"/>
    </source>
</evidence>
<dbReference type="InterPro" id="IPR025202">
    <property type="entry name" value="PLD-like_dom"/>
</dbReference>
<name>A0A1I1ED84_9SPHI</name>
<dbReference type="GO" id="GO:0008808">
    <property type="term" value="F:cardiolipin synthase activity"/>
    <property type="evidence" value="ECO:0007669"/>
    <property type="project" value="TreeGrafter"/>
</dbReference>
<dbReference type="EMBL" id="FOLL01000001">
    <property type="protein sequence ID" value="SFB85071.1"/>
    <property type="molecule type" value="Genomic_DNA"/>
</dbReference>
<dbReference type="InterPro" id="IPR001736">
    <property type="entry name" value="PLipase_D/transphosphatidylase"/>
</dbReference>
<dbReference type="SUPFAM" id="SSF56024">
    <property type="entry name" value="Phospholipase D/nuclease"/>
    <property type="match status" value="2"/>
</dbReference>
<keyword evidence="3" id="KW-1185">Reference proteome</keyword>
<dbReference type="Proteomes" id="UP000199577">
    <property type="component" value="Unassembled WGS sequence"/>
</dbReference>
<dbReference type="AlphaFoldDB" id="A0A1I1ED84"/>
<evidence type="ECO:0000313" key="2">
    <source>
        <dbReference type="EMBL" id="SFB85071.1"/>
    </source>
</evidence>
<feature type="domain" description="PLD phosphodiesterase" evidence="1">
    <location>
        <begin position="112"/>
        <end position="139"/>
    </location>
</feature>
<dbReference type="STRING" id="623281.SAMN05421747_101509"/>
<sequence>MGKKTKAGSWFYPGHKVRLLSGGKAYFTLLLQLIANARDTIHLQVYIYEPDETGQQVADALIAAAKRGVAVYVLVDGYGSQGFPHSFVARFKEHGVRFRVFEPLFRSKRFYIGRRMHQKVLVIDSRYAMVTGANIENKYNDLPGQPAWLDFALCIEGYVAAQLCRLCWSTWNGFQRARKIPVPCRQTETAIDFGQAYDCAVRMRRNDWVRRKHEITRSYREILRGARSQVIMLSSYFLPSTSLRKAIGGAVKRGVVVKLIVCNHMDVPLVKSAERYMYGWLLHHGVEIYEYTSNMLHGKLATCDEEWMTLGSFNVNDLSDRVSVELNIDVEGRDLVKQAIVELETIIANHCLRVDEARYQASSNLLRKALRWLSYRILRLVFFLGTFYMKQERRSGD</sequence>
<dbReference type="PROSITE" id="PS50035">
    <property type="entry name" value="PLD"/>
    <property type="match status" value="2"/>
</dbReference>
<dbReference type="PANTHER" id="PTHR21248">
    <property type="entry name" value="CARDIOLIPIN SYNTHASE"/>
    <property type="match status" value="1"/>
</dbReference>
<protein>
    <submittedName>
        <fullName evidence="2">Cardiolipin synthase</fullName>
    </submittedName>
</protein>
<reference evidence="2 3" key="1">
    <citation type="submission" date="2016-10" db="EMBL/GenBank/DDBJ databases">
        <authorList>
            <person name="de Groot N.N."/>
        </authorList>
    </citation>
    <scope>NUCLEOTIDE SEQUENCE [LARGE SCALE GENOMIC DNA]</scope>
    <source>
        <strain evidence="2 3">DSM 22900</strain>
    </source>
</reference>
<accession>A0A1I1ED84</accession>
<dbReference type="GO" id="GO:0032049">
    <property type="term" value="P:cardiolipin biosynthetic process"/>
    <property type="evidence" value="ECO:0007669"/>
    <property type="project" value="UniProtKB-ARBA"/>
</dbReference>
<dbReference type="CDD" id="cd09110">
    <property type="entry name" value="PLDc_CLS_1"/>
    <property type="match status" value="1"/>
</dbReference>
<dbReference type="PANTHER" id="PTHR21248:SF23">
    <property type="entry name" value="CARDIOLIPIN SYNTHASE B"/>
    <property type="match status" value="1"/>
</dbReference>